<feature type="transmembrane region" description="Helical" evidence="4">
    <location>
        <begin position="52"/>
        <end position="72"/>
    </location>
</feature>
<keyword evidence="3 4" id="KW-0472">Membrane</keyword>
<feature type="transmembrane region" description="Helical" evidence="4">
    <location>
        <begin position="229"/>
        <end position="255"/>
    </location>
</feature>
<gene>
    <name evidence="6" type="ORF">ACELLULO517_21950</name>
</gene>
<accession>A0A963Z5L9</accession>
<feature type="transmembrane region" description="Helical" evidence="4">
    <location>
        <begin position="147"/>
        <end position="173"/>
    </location>
</feature>
<feature type="transmembrane region" description="Helical" evidence="4">
    <location>
        <begin position="84"/>
        <end position="105"/>
    </location>
</feature>
<organism evidence="6 7">
    <name type="scientific">Acidisoma cellulosilyticum</name>
    <dbReference type="NCBI Taxonomy" id="2802395"/>
    <lineage>
        <taxon>Bacteria</taxon>
        <taxon>Pseudomonadati</taxon>
        <taxon>Pseudomonadota</taxon>
        <taxon>Alphaproteobacteria</taxon>
        <taxon>Acetobacterales</taxon>
        <taxon>Acidocellaceae</taxon>
        <taxon>Acidisoma</taxon>
    </lineage>
</organism>
<sequence>MTVTATEPLSATEGAPRLRTIIPVLGVAQILAWGSSYYLLAVLAKPIADDTGWSPGWIVGGLSLGLLVAGIVSPRVGDTIQRLGGRMVLATSAVFLALGLIGLALSPNLPIYVVSWLVLGIGMGAGLYDAAFATLGRLYGQHARSAITTLTLFGGFASTVCWPLSAALVSHLGWRNTCLVYAGIHVAVLLPLYLFALPKDPTKKTIVSADATHEGGSRVDGPVRKGERLLFALIALVITISSMISALLSVHLLTILQARDIALAAAVALGAIIGPSQVGARAIEMLISRFHHPIWTKLASTVLVATGVGLLWMGFPIVAAALVFYGAGIGIESIARGTLPLAVFGEHRYPSIVGRIAMPSLVMQAASPLLGSILIERLGADGALGVLFAVALTNVLLVIILVRMVSRHLRPEIIAASAGC</sequence>
<proteinExistence type="predicted"/>
<protein>
    <submittedName>
        <fullName evidence="6">MFS transporter</fullName>
    </submittedName>
</protein>
<dbReference type="SUPFAM" id="SSF103473">
    <property type="entry name" value="MFS general substrate transporter"/>
    <property type="match status" value="1"/>
</dbReference>
<evidence type="ECO:0000256" key="3">
    <source>
        <dbReference type="ARBA" id="ARBA00023136"/>
    </source>
</evidence>
<comment type="caution">
    <text evidence="6">The sequence shown here is derived from an EMBL/GenBank/DDBJ whole genome shotgun (WGS) entry which is preliminary data.</text>
</comment>
<keyword evidence="2 4" id="KW-1133">Transmembrane helix</keyword>
<feature type="transmembrane region" description="Helical" evidence="4">
    <location>
        <begin position="111"/>
        <end position="135"/>
    </location>
</feature>
<dbReference type="AlphaFoldDB" id="A0A963Z5L9"/>
<keyword evidence="7" id="KW-1185">Reference proteome</keyword>
<feature type="transmembrane region" description="Helical" evidence="4">
    <location>
        <begin position="21"/>
        <end position="40"/>
    </location>
</feature>
<dbReference type="Gene3D" id="1.20.1250.20">
    <property type="entry name" value="MFS general substrate transporter like domains"/>
    <property type="match status" value="1"/>
</dbReference>
<dbReference type="Pfam" id="PF07690">
    <property type="entry name" value="MFS_1"/>
    <property type="match status" value="1"/>
</dbReference>
<dbReference type="PANTHER" id="PTHR11360:SF308">
    <property type="entry name" value="BLL3089 PROTEIN"/>
    <property type="match status" value="1"/>
</dbReference>
<feature type="transmembrane region" description="Helical" evidence="4">
    <location>
        <begin position="382"/>
        <end position="402"/>
    </location>
</feature>
<evidence type="ECO:0000313" key="6">
    <source>
        <dbReference type="EMBL" id="MCB8882926.1"/>
    </source>
</evidence>
<evidence type="ECO:0000259" key="5">
    <source>
        <dbReference type="PROSITE" id="PS50850"/>
    </source>
</evidence>
<dbReference type="Proteomes" id="UP000721844">
    <property type="component" value="Unassembled WGS sequence"/>
</dbReference>
<feature type="transmembrane region" description="Helical" evidence="4">
    <location>
        <begin position="261"/>
        <end position="283"/>
    </location>
</feature>
<dbReference type="GO" id="GO:0022857">
    <property type="term" value="F:transmembrane transporter activity"/>
    <property type="evidence" value="ECO:0007669"/>
    <property type="project" value="InterPro"/>
</dbReference>
<dbReference type="InterPro" id="IPR036259">
    <property type="entry name" value="MFS_trans_sf"/>
</dbReference>
<dbReference type="EMBL" id="JAESVA010000010">
    <property type="protein sequence ID" value="MCB8882926.1"/>
    <property type="molecule type" value="Genomic_DNA"/>
</dbReference>
<evidence type="ECO:0000256" key="2">
    <source>
        <dbReference type="ARBA" id="ARBA00022989"/>
    </source>
</evidence>
<dbReference type="PROSITE" id="PS50850">
    <property type="entry name" value="MFS"/>
    <property type="match status" value="1"/>
</dbReference>
<evidence type="ECO:0000256" key="4">
    <source>
        <dbReference type="SAM" id="Phobius"/>
    </source>
</evidence>
<reference evidence="6 7" key="1">
    <citation type="journal article" date="2021" name="Microorganisms">
        <title>Acidisoma silvae sp. nov. and Acidisomacellulosilytica sp. nov., Two Acidophilic Bacteria Isolated from Decaying Wood, Hydrolyzing Cellulose and Producing Poly-3-hydroxybutyrate.</title>
        <authorList>
            <person name="Mieszkin S."/>
            <person name="Pouder E."/>
            <person name="Uroz S."/>
            <person name="Simon-Colin C."/>
            <person name="Alain K."/>
        </authorList>
    </citation>
    <scope>NUCLEOTIDE SEQUENCE [LARGE SCALE GENOMIC DNA]</scope>
    <source>
        <strain evidence="6 7">HW T5.17</strain>
    </source>
</reference>
<dbReference type="InterPro" id="IPR011701">
    <property type="entry name" value="MFS"/>
</dbReference>
<feature type="transmembrane region" description="Helical" evidence="4">
    <location>
        <begin position="295"/>
        <end position="315"/>
    </location>
</feature>
<dbReference type="PANTHER" id="PTHR11360">
    <property type="entry name" value="MONOCARBOXYLATE TRANSPORTER"/>
    <property type="match status" value="1"/>
</dbReference>
<name>A0A963Z5L9_9PROT</name>
<dbReference type="InterPro" id="IPR020846">
    <property type="entry name" value="MFS_dom"/>
</dbReference>
<feature type="domain" description="Major facilitator superfamily (MFS) profile" evidence="5">
    <location>
        <begin position="1"/>
        <end position="406"/>
    </location>
</feature>
<dbReference type="RefSeq" id="WP_227309584.1">
    <property type="nucleotide sequence ID" value="NZ_JAESVA010000010.1"/>
</dbReference>
<keyword evidence="1 4" id="KW-0812">Transmembrane</keyword>
<evidence type="ECO:0000313" key="7">
    <source>
        <dbReference type="Proteomes" id="UP000721844"/>
    </source>
</evidence>
<feature type="transmembrane region" description="Helical" evidence="4">
    <location>
        <begin position="179"/>
        <end position="197"/>
    </location>
</feature>
<dbReference type="InterPro" id="IPR050327">
    <property type="entry name" value="Proton-linked_MCT"/>
</dbReference>
<evidence type="ECO:0000256" key="1">
    <source>
        <dbReference type="ARBA" id="ARBA00022692"/>
    </source>
</evidence>